<sequence>MLGSELNPPGLVIFDNHAIQCCAGVTCTYRLASSQKQHHGGTNLIRGHRSPSATRATTTTTTSLSRSKLTIVSAWRRELKQALTFFGS</sequence>
<dbReference type="Proteomes" id="UP000006729">
    <property type="component" value="Chromosome 1"/>
</dbReference>
<evidence type="ECO:0000313" key="2">
    <source>
        <dbReference type="Proteomes" id="UP000006729"/>
    </source>
</evidence>
<organism evidence="1 2">
    <name type="scientific">Populus trichocarpa</name>
    <name type="common">Western balsam poplar</name>
    <name type="synonym">Populus balsamifera subsp. trichocarpa</name>
    <dbReference type="NCBI Taxonomy" id="3694"/>
    <lineage>
        <taxon>Eukaryota</taxon>
        <taxon>Viridiplantae</taxon>
        <taxon>Streptophyta</taxon>
        <taxon>Embryophyta</taxon>
        <taxon>Tracheophyta</taxon>
        <taxon>Spermatophyta</taxon>
        <taxon>Magnoliopsida</taxon>
        <taxon>eudicotyledons</taxon>
        <taxon>Gunneridae</taxon>
        <taxon>Pentapetalae</taxon>
        <taxon>rosids</taxon>
        <taxon>fabids</taxon>
        <taxon>Malpighiales</taxon>
        <taxon>Salicaceae</taxon>
        <taxon>Saliceae</taxon>
        <taxon>Populus</taxon>
    </lineage>
</organism>
<gene>
    <name evidence="1" type="ORF">POPTR_001G132850v4</name>
</gene>
<name>A0ACC0TJ55_POPTR</name>
<keyword evidence="2" id="KW-1185">Reference proteome</keyword>
<protein>
    <submittedName>
        <fullName evidence="1">Uncharacterized protein</fullName>
    </submittedName>
</protein>
<comment type="caution">
    <text evidence="1">The sequence shown here is derived from an EMBL/GenBank/DDBJ whole genome shotgun (WGS) entry which is preliminary data.</text>
</comment>
<accession>A0ACC0TJ55</accession>
<proteinExistence type="predicted"/>
<dbReference type="EMBL" id="CM009290">
    <property type="protein sequence ID" value="KAI9401508.1"/>
    <property type="molecule type" value="Genomic_DNA"/>
</dbReference>
<reference evidence="1 2" key="1">
    <citation type="journal article" date="2006" name="Science">
        <title>The genome of black cottonwood, Populus trichocarpa (Torr. &amp; Gray).</title>
        <authorList>
            <person name="Tuskan G.A."/>
            <person name="Difazio S."/>
            <person name="Jansson S."/>
            <person name="Bohlmann J."/>
            <person name="Grigoriev I."/>
            <person name="Hellsten U."/>
            <person name="Putnam N."/>
            <person name="Ralph S."/>
            <person name="Rombauts S."/>
            <person name="Salamov A."/>
            <person name="Schein J."/>
            <person name="Sterck L."/>
            <person name="Aerts A."/>
            <person name="Bhalerao R.R."/>
            <person name="Bhalerao R.P."/>
            <person name="Blaudez D."/>
            <person name="Boerjan W."/>
            <person name="Brun A."/>
            <person name="Brunner A."/>
            <person name="Busov V."/>
            <person name="Campbell M."/>
            <person name="Carlson J."/>
            <person name="Chalot M."/>
            <person name="Chapman J."/>
            <person name="Chen G.L."/>
            <person name="Cooper D."/>
            <person name="Coutinho P.M."/>
            <person name="Couturier J."/>
            <person name="Covert S."/>
            <person name="Cronk Q."/>
            <person name="Cunningham R."/>
            <person name="Davis J."/>
            <person name="Degroeve S."/>
            <person name="Dejardin A."/>
            <person name="Depamphilis C."/>
            <person name="Detter J."/>
            <person name="Dirks B."/>
            <person name="Dubchak I."/>
            <person name="Duplessis S."/>
            <person name="Ehlting J."/>
            <person name="Ellis B."/>
            <person name="Gendler K."/>
            <person name="Goodstein D."/>
            <person name="Gribskov M."/>
            <person name="Grimwood J."/>
            <person name="Groover A."/>
            <person name="Gunter L."/>
            <person name="Hamberger B."/>
            <person name="Heinze B."/>
            <person name="Helariutta Y."/>
            <person name="Henrissat B."/>
            <person name="Holligan D."/>
            <person name="Holt R."/>
            <person name="Huang W."/>
            <person name="Islam-Faridi N."/>
            <person name="Jones S."/>
            <person name="Jones-Rhoades M."/>
            <person name="Jorgensen R."/>
            <person name="Joshi C."/>
            <person name="Kangasjarvi J."/>
            <person name="Karlsson J."/>
            <person name="Kelleher C."/>
            <person name="Kirkpatrick R."/>
            <person name="Kirst M."/>
            <person name="Kohler A."/>
            <person name="Kalluri U."/>
            <person name="Larimer F."/>
            <person name="Leebens-Mack J."/>
            <person name="Leple J.C."/>
            <person name="Locascio P."/>
            <person name="Lou Y."/>
            <person name="Lucas S."/>
            <person name="Martin F."/>
            <person name="Montanini B."/>
            <person name="Napoli C."/>
            <person name="Nelson D.R."/>
            <person name="Nelson C."/>
            <person name="Nieminen K."/>
            <person name="Nilsson O."/>
            <person name="Pereda V."/>
            <person name="Peter G."/>
            <person name="Philippe R."/>
            <person name="Pilate G."/>
            <person name="Poliakov A."/>
            <person name="Razumovskaya J."/>
            <person name="Richardson P."/>
            <person name="Rinaldi C."/>
            <person name="Ritland K."/>
            <person name="Rouze P."/>
            <person name="Ryaboy D."/>
            <person name="Schmutz J."/>
            <person name="Schrader J."/>
            <person name="Segerman B."/>
            <person name="Shin H."/>
            <person name="Siddiqui A."/>
            <person name="Sterky F."/>
            <person name="Terry A."/>
            <person name="Tsai C.J."/>
            <person name="Uberbacher E."/>
            <person name="Unneberg P."/>
            <person name="Vahala J."/>
            <person name="Wall K."/>
            <person name="Wessler S."/>
            <person name="Yang G."/>
            <person name="Yin T."/>
            <person name="Douglas C."/>
            <person name="Marra M."/>
            <person name="Sandberg G."/>
            <person name="Van de Peer Y."/>
            <person name="Rokhsar D."/>
        </authorList>
    </citation>
    <scope>NUCLEOTIDE SEQUENCE [LARGE SCALE GENOMIC DNA]</scope>
    <source>
        <strain evidence="2">cv. Nisqually</strain>
    </source>
</reference>
<evidence type="ECO:0000313" key="1">
    <source>
        <dbReference type="EMBL" id="KAI9401508.1"/>
    </source>
</evidence>